<evidence type="ECO:0000256" key="3">
    <source>
        <dbReference type="ARBA" id="ARBA00022843"/>
    </source>
</evidence>
<dbReference type="InParanoid" id="A0A1X7V9A0"/>
<accession>A0A1X7V9A0</accession>
<evidence type="ECO:0000256" key="1">
    <source>
        <dbReference type="ARBA" id="ARBA00022499"/>
    </source>
</evidence>
<protein>
    <recommendedName>
        <fullName evidence="4">ZMYM2-like/QRICH1 C-terminal domain-containing protein</fullName>
    </recommendedName>
</protein>
<evidence type="ECO:0000259" key="4">
    <source>
        <dbReference type="Pfam" id="PF12012"/>
    </source>
</evidence>
<dbReference type="AlphaFoldDB" id="A0A1X7V9A0"/>
<name>A0A1X7V9A0_AMPQE</name>
<organism evidence="5">
    <name type="scientific">Amphimedon queenslandica</name>
    <name type="common">Sponge</name>
    <dbReference type="NCBI Taxonomy" id="400682"/>
    <lineage>
        <taxon>Eukaryota</taxon>
        <taxon>Metazoa</taxon>
        <taxon>Porifera</taxon>
        <taxon>Demospongiae</taxon>
        <taxon>Heteroscleromorpha</taxon>
        <taxon>Haplosclerida</taxon>
        <taxon>Niphatidae</taxon>
        <taxon>Amphimedon</taxon>
    </lineage>
</organism>
<dbReference type="InterPro" id="IPR021893">
    <property type="entry name" value="ZMYM2-like_C"/>
</dbReference>
<keyword evidence="1" id="KW-1017">Isopeptide bond</keyword>
<keyword evidence="2" id="KW-0597">Phosphoprotein</keyword>
<keyword evidence="3" id="KW-0832">Ubl conjugation</keyword>
<reference evidence="5" key="1">
    <citation type="submission" date="2017-05" db="UniProtKB">
        <authorList>
            <consortium name="EnsemblMetazoa"/>
        </authorList>
    </citation>
    <scope>IDENTIFICATION</scope>
</reference>
<evidence type="ECO:0000256" key="2">
    <source>
        <dbReference type="ARBA" id="ARBA00022553"/>
    </source>
</evidence>
<dbReference type="OrthoDB" id="10025028at2759"/>
<feature type="domain" description="ZMYM2-like/QRICH1 C-terminal" evidence="4">
    <location>
        <begin position="36"/>
        <end position="148"/>
    </location>
</feature>
<dbReference type="Pfam" id="PF12012">
    <property type="entry name" value="DUF3504"/>
    <property type="match status" value="1"/>
</dbReference>
<evidence type="ECO:0000313" key="5">
    <source>
        <dbReference type="EnsemblMetazoa" id="Aqu2.1.36092_001"/>
    </source>
</evidence>
<dbReference type="EnsemblMetazoa" id="Aqu2.1.36092_001">
    <property type="protein sequence ID" value="Aqu2.1.36092_001"/>
    <property type="gene ID" value="Aqu2.1.36092"/>
</dbReference>
<proteinExistence type="predicted"/>
<sequence length="151" mass="17263">MYKDQQFALFRSTYYSVLRDQHSKGVGAAKKQAEVITFDLEEELWSHGVLGNSDPYKLLDTLVLLLGVNFALRSGKEHWSFRPDMIEFIEKEDESSYLQYIEPGSKNNPGGLNERKLKNKSVKASQNLENPSRCIVKLQEVYGIKTTISTK</sequence>